<dbReference type="InterPro" id="IPR001279">
    <property type="entry name" value="Metallo-B-lactamas"/>
</dbReference>
<proteinExistence type="predicted"/>
<comment type="caution">
    <text evidence="3">The sequence shown here is derived from an EMBL/GenBank/DDBJ whole genome shotgun (WGS) entry which is preliminary data.</text>
</comment>
<feature type="region of interest" description="Disordered" evidence="1">
    <location>
        <begin position="1"/>
        <end position="24"/>
    </location>
</feature>
<organism evidence="3 4">
    <name type="scientific">Mariniradius sediminis</name>
    <dbReference type="NCBI Taxonomy" id="2909237"/>
    <lineage>
        <taxon>Bacteria</taxon>
        <taxon>Pseudomonadati</taxon>
        <taxon>Bacteroidota</taxon>
        <taxon>Cytophagia</taxon>
        <taxon>Cytophagales</taxon>
        <taxon>Cyclobacteriaceae</taxon>
        <taxon>Mariniradius</taxon>
    </lineage>
</organism>
<dbReference type="CDD" id="cd07715">
    <property type="entry name" value="TaR3-like_MBL-fold"/>
    <property type="match status" value="1"/>
</dbReference>
<evidence type="ECO:0000256" key="1">
    <source>
        <dbReference type="SAM" id="MobiDB-lite"/>
    </source>
</evidence>
<evidence type="ECO:0000313" key="4">
    <source>
        <dbReference type="Proteomes" id="UP001201449"/>
    </source>
</evidence>
<evidence type="ECO:0000259" key="2">
    <source>
        <dbReference type="Pfam" id="PF12706"/>
    </source>
</evidence>
<dbReference type="Pfam" id="PF12706">
    <property type="entry name" value="Lactamase_B_2"/>
    <property type="match status" value="1"/>
</dbReference>
<dbReference type="InterPro" id="IPR036866">
    <property type="entry name" value="RibonucZ/Hydroxyglut_hydro"/>
</dbReference>
<gene>
    <name evidence="3" type="ORF">L0U89_11845</name>
</gene>
<dbReference type="SUPFAM" id="SSF56281">
    <property type="entry name" value="Metallo-hydrolase/oxidoreductase"/>
    <property type="match status" value="1"/>
</dbReference>
<dbReference type="PANTHER" id="PTHR42663:SF4">
    <property type="entry name" value="SLL1036 PROTEIN"/>
    <property type="match status" value="1"/>
</dbReference>
<dbReference type="EMBL" id="JAKEVZ010000008">
    <property type="protein sequence ID" value="MCF1751762.1"/>
    <property type="molecule type" value="Genomic_DNA"/>
</dbReference>
<dbReference type="RefSeq" id="WP_234861710.1">
    <property type="nucleotide sequence ID" value="NZ_JAKEVZ010000008.1"/>
</dbReference>
<evidence type="ECO:0000313" key="3">
    <source>
        <dbReference type="EMBL" id="MCF1751762.1"/>
    </source>
</evidence>
<feature type="domain" description="Metallo-beta-lactamase" evidence="2">
    <location>
        <begin position="58"/>
        <end position="239"/>
    </location>
</feature>
<protein>
    <submittedName>
        <fullName evidence="3">MBL fold metallo-hydrolase</fullName>
    </submittedName>
</protein>
<dbReference type="Proteomes" id="UP001201449">
    <property type="component" value="Unassembled WGS sequence"/>
</dbReference>
<name>A0ABS9BVM9_9BACT</name>
<sequence length="278" mass="30863">MKVSINGTRGSIPTTDPKSSRYGGNTSCVTVEEDGHMLILDGGTGIQKVHPPLGISGRIDILLTHLHLDHIQGLGFFKPLFEPDIEVHLWAPFTSTDTLHARLSRYLSPPLFPVLLRDLPCELTLHEISNSQFSIGPFLVDSRYVIHTGPTVGYKVTGKNASMAYIPDHEPALGQSGIIHDPKWISGFELADQVDLLLHDGNYTAEEYPKRKGWGHSSMEDALEFSKLANVKRLILTHHDPGRTDDRLDELHTVLAKKFHHSLPFEFAKEGREISLGG</sequence>
<keyword evidence="4" id="KW-1185">Reference proteome</keyword>
<reference evidence="3 4" key="1">
    <citation type="submission" date="2022-01" db="EMBL/GenBank/DDBJ databases">
        <title>Mariniradius saccharolyticus sp. nov., isolated from sediment of a river.</title>
        <authorList>
            <person name="Liu H."/>
        </authorList>
    </citation>
    <scope>NUCLEOTIDE SEQUENCE [LARGE SCALE GENOMIC DNA]</scope>
    <source>
        <strain evidence="3 4">RY-2</strain>
    </source>
</reference>
<dbReference type="Gene3D" id="3.60.15.10">
    <property type="entry name" value="Ribonuclease Z/Hydroxyacylglutathione hydrolase-like"/>
    <property type="match status" value="1"/>
</dbReference>
<dbReference type="PANTHER" id="PTHR42663">
    <property type="entry name" value="HYDROLASE C777.06C-RELATED-RELATED"/>
    <property type="match status" value="1"/>
</dbReference>
<accession>A0ABS9BVM9</accession>